<keyword evidence="1" id="KW-0808">Transferase</keyword>
<keyword evidence="5" id="KW-1185">Reference proteome</keyword>
<dbReference type="Pfam" id="PF00348">
    <property type="entry name" value="polyprenyl_synt"/>
    <property type="match status" value="1"/>
</dbReference>
<dbReference type="SUPFAM" id="SSF48576">
    <property type="entry name" value="Terpenoid synthases"/>
    <property type="match status" value="2"/>
</dbReference>
<evidence type="ECO:0000313" key="5">
    <source>
        <dbReference type="Proteomes" id="UP001273166"/>
    </source>
</evidence>
<dbReference type="GeneID" id="87889496"/>
<dbReference type="PROSITE" id="PS00723">
    <property type="entry name" value="POLYPRENYL_SYNTHASE_1"/>
    <property type="match status" value="1"/>
</dbReference>
<dbReference type="GO" id="GO:0004659">
    <property type="term" value="F:prenyltransferase activity"/>
    <property type="evidence" value="ECO:0007669"/>
    <property type="project" value="InterPro"/>
</dbReference>
<reference evidence="4" key="2">
    <citation type="submission" date="2023-06" db="EMBL/GenBank/DDBJ databases">
        <authorList>
            <consortium name="Lawrence Berkeley National Laboratory"/>
            <person name="Mondo S.J."/>
            <person name="Hensen N."/>
            <person name="Bonometti L."/>
            <person name="Westerberg I."/>
            <person name="Brannstrom I.O."/>
            <person name="Guillou S."/>
            <person name="Cros-Aarteil S."/>
            <person name="Calhoun S."/>
            <person name="Haridas S."/>
            <person name="Kuo A."/>
            <person name="Pangilinan J."/>
            <person name="Riley R."/>
            <person name="Labutti K."/>
            <person name="Andreopoulos B."/>
            <person name="Lipzen A."/>
            <person name="Chen C."/>
            <person name="Yanf M."/>
            <person name="Daum C."/>
            <person name="Ng V."/>
            <person name="Clum A."/>
            <person name="Steindorff A."/>
            <person name="Ohm R."/>
            <person name="Martin F."/>
            <person name="Silar P."/>
            <person name="Natvig D."/>
            <person name="Lalanne C."/>
            <person name="Gautier V."/>
            <person name="Ament-Velasquez S.L."/>
            <person name="Kruys A."/>
            <person name="Hutchinson M.I."/>
            <person name="Powell A.J."/>
            <person name="Barry K."/>
            <person name="Miller A.N."/>
            <person name="Grigoriev I.V."/>
            <person name="Debuchy R."/>
            <person name="Gladieux P."/>
            <person name="Thoren M.H."/>
            <person name="Johannesson H."/>
        </authorList>
    </citation>
    <scope>NUCLEOTIDE SEQUENCE</scope>
    <source>
        <strain evidence="4">CBS 333.67</strain>
    </source>
</reference>
<dbReference type="Proteomes" id="UP001273166">
    <property type="component" value="Unassembled WGS sequence"/>
</dbReference>
<proteinExistence type="predicted"/>
<dbReference type="GO" id="GO:0043386">
    <property type="term" value="P:mycotoxin biosynthetic process"/>
    <property type="evidence" value="ECO:0007669"/>
    <property type="project" value="UniProtKB-ARBA"/>
</dbReference>
<name>A0AAJ0GXB5_9PEZI</name>
<dbReference type="Gene3D" id="1.10.600.10">
    <property type="entry name" value="Farnesyl Diphosphate Synthase"/>
    <property type="match status" value="2"/>
</dbReference>
<sequence>MEFPNSRLIETSEYPAYMDGLSTFIPVRVHRDASLADRGALRAQKDWQRVLGPLPPGFSGTMGPAFNFVAVTMPETLPDRFELVGYIVEMMFLINDRIDMAAESSLTELAAPHLADVLHARELVMNGGGGEVDDVSSCSPATKLMASVGREMFAVDPEAAVHAVRWLEKWVKLMMGMGRAKAGHPKSLDEYLEGRLVDVTSHINGAAIGLKLFAMGLRIPEDQQQMCLDLSRPFWLQTLLVNDYHSLAREVKQADLQGKTKSVWREKTREYCAEYLRVLEGVRARDDLCKDAKFLLETLQFGMSGNIVWSQQCPRYHDNQTLTPAQLEMARGISADEATGPSLACPGQQGGEKVLLSSLSSLSLHQTDNTPSLAQSLTYQIMAVVQSVPPLGTEALEAPTRYLDSLPAKGIRDKVIDALNFWFRVPAEETAIIKKTVNLLHGASLMMDDIQDSSQLRRGSPATHLVFGQMQTINSAGYRFLLALEEIRKLKKEIRDLYIGQSHDLEWTNNLACPTVEEYLAMVDGKTSGLFRMLARMLDAKSTSPTKLDVVQLTRFMTLLGRLFQVRDDYMNLTSADYTKQKGFCEDLDEGKYSLPLIHALSRAGLPSGSTVLQNLLAQRHVQGRMSLAQKKLVLQQLQQQGSLAHTQRAVHALQAVLRDMAEKMNMMENEELKRLLEGLKV</sequence>
<dbReference type="EMBL" id="JAUDZG010000002">
    <property type="protein sequence ID" value="KAK3307854.1"/>
    <property type="molecule type" value="Genomic_DNA"/>
</dbReference>
<dbReference type="GO" id="GO:0046872">
    <property type="term" value="F:metal ion binding"/>
    <property type="evidence" value="ECO:0007669"/>
    <property type="project" value="UniProtKB-KW"/>
</dbReference>
<dbReference type="Pfam" id="PF19086">
    <property type="entry name" value="Terpene_syn_C_2"/>
    <property type="match status" value="1"/>
</dbReference>
<dbReference type="InterPro" id="IPR033749">
    <property type="entry name" value="Polyprenyl_synt_CS"/>
</dbReference>
<evidence type="ECO:0000256" key="2">
    <source>
        <dbReference type="ARBA" id="ARBA00022723"/>
    </source>
</evidence>
<evidence type="ECO:0000256" key="1">
    <source>
        <dbReference type="ARBA" id="ARBA00022679"/>
    </source>
</evidence>
<dbReference type="PROSITE" id="PS00444">
    <property type="entry name" value="POLYPRENYL_SYNTHASE_2"/>
    <property type="match status" value="1"/>
</dbReference>
<keyword evidence="2" id="KW-0479">Metal-binding</keyword>
<evidence type="ECO:0000256" key="3">
    <source>
        <dbReference type="ARBA" id="ARBA00022842"/>
    </source>
</evidence>
<keyword evidence="3" id="KW-0460">Magnesium</keyword>
<reference evidence="4" key="1">
    <citation type="journal article" date="2023" name="Mol. Phylogenet. Evol.">
        <title>Genome-scale phylogeny and comparative genomics of the fungal order Sordariales.</title>
        <authorList>
            <person name="Hensen N."/>
            <person name="Bonometti L."/>
            <person name="Westerberg I."/>
            <person name="Brannstrom I.O."/>
            <person name="Guillou S."/>
            <person name="Cros-Aarteil S."/>
            <person name="Calhoun S."/>
            <person name="Haridas S."/>
            <person name="Kuo A."/>
            <person name="Mondo S."/>
            <person name="Pangilinan J."/>
            <person name="Riley R."/>
            <person name="LaButti K."/>
            <person name="Andreopoulos B."/>
            <person name="Lipzen A."/>
            <person name="Chen C."/>
            <person name="Yan M."/>
            <person name="Daum C."/>
            <person name="Ng V."/>
            <person name="Clum A."/>
            <person name="Steindorff A."/>
            <person name="Ohm R.A."/>
            <person name="Martin F."/>
            <person name="Silar P."/>
            <person name="Natvig D.O."/>
            <person name="Lalanne C."/>
            <person name="Gautier V."/>
            <person name="Ament-Velasquez S.L."/>
            <person name="Kruys A."/>
            <person name="Hutchinson M.I."/>
            <person name="Powell A.J."/>
            <person name="Barry K."/>
            <person name="Miller A.N."/>
            <person name="Grigoriev I.V."/>
            <person name="Debuchy R."/>
            <person name="Gladieux P."/>
            <person name="Hiltunen Thoren M."/>
            <person name="Johannesson H."/>
        </authorList>
    </citation>
    <scope>NUCLEOTIDE SEQUENCE</scope>
    <source>
        <strain evidence="4">CBS 333.67</strain>
    </source>
</reference>
<dbReference type="InterPro" id="IPR008949">
    <property type="entry name" value="Isoprenoid_synthase_dom_sf"/>
</dbReference>
<accession>A0AAJ0GXB5</accession>
<organism evidence="4 5">
    <name type="scientific">Chaetomium strumarium</name>
    <dbReference type="NCBI Taxonomy" id="1170767"/>
    <lineage>
        <taxon>Eukaryota</taxon>
        <taxon>Fungi</taxon>
        <taxon>Dikarya</taxon>
        <taxon>Ascomycota</taxon>
        <taxon>Pezizomycotina</taxon>
        <taxon>Sordariomycetes</taxon>
        <taxon>Sordariomycetidae</taxon>
        <taxon>Sordariales</taxon>
        <taxon>Chaetomiaceae</taxon>
        <taxon>Chaetomium</taxon>
    </lineage>
</organism>
<dbReference type="GO" id="GO:0008299">
    <property type="term" value="P:isoprenoid biosynthetic process"/>
    <property type="evidence" value="ECO:0007669"/>
    <property type="project" value="InterPro"/>
</dbReference>
<dbReference type="AlphaFoldDB" id="A0AAJ0GXB5"/>
<dbReference type="PANTHER" id="PTHR12001">
    <property type="entry name" value="GERANYLGERANYL PYROPHOSPHATE SYNTHASE"/>
    <property type="match status" value="1"/>
</dbReference>
<comment type="caution">
    <text evidence="4">The sequence shown here is derived from an EMBL/GenBank/DDBJ whole genome shotgun (WGS) entry which is preliminary data.</text>
</comment>
<protein>
    <submittedName>
        <fullName evidence="4">Isoprenoid synthase domain-containing protein</fullName>
    </submittedName>
</protein>
<dbReference type="RefSeq" id="XP_062723634.1">
    <property type="nucleotide sequence ID" value="XM_062870667.1"/>
</dbReference>
<dbReference type="PANTHER" id="PTHR12001:SF72">
    <property type="entry name" value="THIJ_PFPI FAMILY PROTEIN (AFU_ORTHOLOGUE AFUA_3G01210)-RELATED"/>
    <property type="match status" value="1"/>
</dbReference>
<gene>
    <name evidence="4" type="ORF">B0T15DRAFT_565304</name>
</gene>
<dbReference type="InterPro" id="IPR000092">
    <property type="entry name" value="Polyprenyl_synt"/>
</dbReference>
<dbReference type="GO" id="GO:0046165">
    <property type="term" value="P:alcohol biosynthetic process"/>
    <property type="evidence" value="ECO:0007669"/>
    <property type="project" value="UniProtKB-ARBA"/>
</dbReference>
<evidence type="ECO:0000313" key="4">
    <source>
        <dbReference type="EMBL" id="KAK3307854.1"/>
    </source>
</evidence>